<comment type="function">
    <text evidence="13">Essential component of the TIM23 complex, a complex that mediates the translocation of transit peptide-containing proteins across the mitochondrial inner membrane. Required to direct preproteins in transit and direct them to the channel protein TIM23, and possibly facilitates transfer of the translocating proteins from the TOM complex to the TIM23 complex.</text>
</comment>
<gene>
    <name evidence="18" type="ORF">FLAG1_04070</name>
</gene>
<dbReference type="SUPFAM" id="SSF56784">
    <property type="entry name" value="HAD-like"/>
    <property type="match status" value="1"/>
</dbReference>
<comment type="caution">
    <text evidence="18">The sequence shown here is derived from an EMBL/GenBank/DDBJ whole genome shotgun (WGS) entry which is preliminary data.</text>
</comment>
<evidence type="ECO:0000256" key="9">
    <source>
        <dbReference type="ARBA" id="ARBA00022989"/>
    </source>
</evidence>
<evidence type="ECO:0000256" key="7">
    <source>
        <dbReference type="ARBA" id="ARBA00022927"/>
    </source>
</evidence>
<evidence type="ECO:0000256" key="4">
    <source>
        <dbReference type="ARBA" id="ARBA00022448"/>
    </source>
</evidence>
<comment type="subcellular location">
    <subcellularLocation>
        <location evidence="1 15">Mitochondrion inner membrane</location>
        <topology evidence="1 15">Single-pass membrane protein</topology>
    </subcellularLocation>
</comment>
<dbReference type="PROSITE" id="PS50969">
    <property type="entry name" value="FCP1"/>
    <property type="match status" value="1"/>
</dbReference>
<keyword evidence="8 15" id="KW-0809">Transit peptide</keyword>
<dbReference type="InterPro" id="IPR004274">
    <property type="entry name" value="FCP1_dom"/>
</dbReference>
<name>A0A0N0DFS6_FUSLA</name>
<evidence type="ECO:0000256" key="11">
    <source>
        <dbReference type="ARBA" id="ARBA00023128"/>
    </source>
</evidence>
<keyword evidence="7 15" id="KW-0653">Protein transport</keyword>
<feature type="region of interest" description="Disordered" evidence="16">
    <location>
        <begin position="35"/>
        <end position="150"/>
    </location>
</feature>
<evidence type="ECO:0000313" key="18">
    <source>
        <dbReference type="EMBL" id="KPA42984.1"/>
    </source>
</evidence>
<keyword evidence="4 15" id="KW-0813">Transport</keyword>
<comment type="similarity">
    <text evidence="2 15">Belongs to the TIM50 family.</text>
</comment>
<dbReference type="CDD" id="cd07521">
    <property type="entry name" value="HAD_FCP1-like"/>
    <property type="match status" value="1"/>
</dbReference>
<evidence type="ECO:0000256" key="1">
    <source>
        <dbReference type="ARBA" id="ARBA00004434"/>
    </source>
</evidence>
<evidence type="ECO:0000256" key="14">
    <source>
        <dbReference type="ARBA" id="ARBA00063960"/>
    </source>
</evidence>
<evidence type="ECO:0000256" key="12">
    <source>
        <dbReference type="ARBA" id="ARBA00023136"/>
    </source>
</evidence>
<keyword evidence="12" id="KW-0472">Membrane</keyword>
<feature type="compositionally biased region" description="Basic and acidic residues" evidence="16">
    <location>
        <begin position="136"/>
        <end position="147"/>
    </location>
</feature>
<keyword evidence="6" id="KW-0999">Mitochondrion inner membrane</keyword>
<feature type="domain" description="FCP1 homology" evidence="17">
    <location>
        <begin position="233"/>
        <end position="376"/>
    </location>
</feature>
<evidence type="ECO:0000256" key="8">
    <source>
        <dbReference type="ARBA" id="ARBA00022946"/>
    </source>
</evidence>
<evidence type="ECO:0000256" key="10">
    <source>
        <dbReference type="ARBA" id="ARBA00023010"/>
    </source>
</evidence>
<dbReference type="Proteomes" id="UP000037904">
    <property type="component" value="Unassembled WGS sequence"/>
</dbReference>
<dbReference type="SMART" id="SM00577">
    <property type="entry name" value="CPDc"/>
    <property type="match status" value="1"/>
</dbReference>
<accession>A0A0N0DFS6</accession>
<evidence type="ECO:0000256" key="2">
    <source>
        <dbReference type="ARBA" id="ARBA00006344"/>
    </source>
</evidence>
<sequence>MLSRVAQASRLGLMTARLSQPVASPSLRAIPATAPHFASPWLRSYSKRSSGQPPKESKQKPSQAQNDAEAAKTPEKPAENDVNKASEQSPEAPKEGEQIPFHKLPDLTQGIPSTLFEEMGGDKKKEQQALQELEEAESKGGERDRSEYVSTSERNRKWWTRFMLTATAAGGTLSLLYMGRNWEDNIEAERHADIPNGPGPGLWWKRAKARMTESVTYYQEPAFEKLLPDPDPTFERPYTLCLSLDDLLIHSEWTREHGWRIAKRPGVDYFIRYLSQYYELVLFTSTPYATGEPVMRKLDPFRLILWPLYREATKFEDGEIVKDLSYLNRDLSKVIIIDTKAKHVRNQPDNAIILDPWKGDRNDKNLVNLIPFLEYIHTMQYSDVRKVIKSFDGKDIPTEFARREAIARKEFQAKQLAHKHRHGSGVGALGNMLGLNPSNMNMMVSPDGEQNPAEAFAQGKMLQDVARERGQRNYMELEKQIRENGEKWLKEEAAMMEAAQKEAMNSMMGSFGGWFGGNNPPEKKA</sequence>
<keyword evidence="11 15" id="KW-0496">Mitochondrion</keyword>
<evidence type="ECO:0000313" key="19">
    <source>
        <dbReference type="Proteomes" id="UP000037904"/>
    </source>
</evidence>
<dbReference type="InterPro" id="IPR050365">
    <property type="entry name" value="TIM50"/>
</dbReference>
<organism evidence="18 19">
    <name type="scientific">Fusarium langsethiae</name>
    <dbReference type="NCBI Taxonomy" id="179993"/>
    <lineage>
        <taxon>Eukaryota</taxon>
        <taxon>Fungi</taxon>
        <taxon>Dikarya</taxon>
        <taxon>Ascomycota</taxon>
        <taxon>Pezizomycotina</taxon>
        <taxon>Sordariomycetes</taxon>
        <taxon>Hypocreomycetidae</taxon>
        <taxon>Hypocreales</taxon>
        <taxon>Nectriaceae</taxon>
        <taxon>Fusarium</taxon>
    </lineage>
</organism>
<dbReference type="FunFam" id="3.40.50.1000:FF:000019">
    <property type="entry name" value="Mitochondrial import inner membrane translocase subunit TIM50"/>
    <property type="match status" value="1"/>
</dbReference>
<evidence type="ECO:0000256" key="16">
    <source>
        <dbReference type="SAM" id="MobiDB-lite"/>
    </source>
</evidence>
<dbReference type="InterPro" id="IPR023214">
    <property type="entry name" value="HAD_sf"/>
</dbReference>
<evidence type="ECO:0000256" key="3">
    <source>
        <dbReference type="ARBA" id="ARBA00020799"/>
    </source>
</evidence>
<dbReference type="InterPro" id="IPR036412">
    <property type="entry name" value="HAD-like_sf"/>
</dbReference>
<evidence type="ECO:0000256" key="6">
    <source>
        <dbReference type="ARBA" id="ARBA00022792"/>
    </source>
</evidence>
<evidence type="ECO:0000259" key="17">
    <source>
        <dbReference type="PROSITE" id="PS50969"/>
    </source>
</evidence>
<evidence type="ECO:0000256" key="15">
    <source>
        <dbReference type="RuleBase" id="RU365079"/>
    </source>
</evidence>
<dbReference type="AlphaFoldDB" id="A0A0N0DFS6"/>
<dbReference type="Gene3D" id="3.40.50.1000">
    <property type="entry name" value="HAD superfamily/HAD-like"/>
    <property type="match status" value="1"/>
</dbReference>
<keyword evidence="19" id="KW-1185">Reference proteome</keyword>
<keyword evidence="10 15" id="KW-0811">Translocation</keyword>
<keyword evidence="5" id="KW-0812">Transmembrane</keyword>
<reference evidence="18 19" key="1">
    <citation type="submission" date="2015-04" db="EMBL/GenBank/DDBJ databases">
        <title>The draft genome sequence of Fusarium langsethiae, a T-2/HT-2 mycotoxin producer.</title>
        <authorList>
            <person name="Lysoe E."/>
            <person name="Divon H.H."/>
            <person name="Terzi V."/>
            <person name="Orru L."/>
            <person name="Lamontanara A."/>
            <person name="Kolseth A.-K."/>
            <person name="Frandsen R.J."/>
            <person name="Nielsen K."/>
            <person name="Thrane U."/>
        </authorList>
    </citation>
    <scope>NUCLEOTIDE SEQUENCE [LARGE SCALE GENOMIC DNA]</scope>
    <source>
        <strain evidence="18 19">Fl201059</strain>
    </source>
</reference>
<proteinExistence type="inferred from homology"/>
<dbReference type="Pfam" id="PF03031">
    <property type="entry name" value="NIF"/>
    <property type="match status" value="1"/>
</dbReference>
<dbReference type="GO" id="GO:0005744">
    <property type="term" value="C:TIM23 mitochondrial import inner membrane translocase complex"/>
    <property type="evidence" value="ECO:0007669"/>
    <property type="project" value="UniProtKB-UniRule"/>
</dbReference>
<dbReference type="OrthoDB" id="287041at2759"/>
<protein>
    <recommendedName>
        <fullName evidence="3 15">Mitochondrial import inner membrane translocase subunit TIM50</fullName>
    </recommendedName>
</protein>
<evidence type="ECO:0000256" key="13">
    <source>
        <dbReference type="ARBA" id="ARBA00059797"/>
    </source>
</evidence>
<feature type="compositionally biased region" description="Basic and acidic residues" evidence="16">
    <location>
        <begin position="69"/>
        <end position="84"/>
    </location>
</feature>
<dbReference type="PANTHER" id="PTHR12210">
    <property type="entry name" value="DULLARD PROTEIN PHOSPHATASE"/>
    <property type="match status" value="1"/>
</dbReference>
<keyword evidence="9" id="KW-1133">Transmembrane helix</keyword>
<comment type="subunit">
    <text evidence="14">Component of the TIM23 complex, at least composed of TIM23, TIM17, TIM50 and TIM21. Interacts with preproteins in transit.</text>
</comment>
<evidence type="ECO:0000256" key="5">
    <source>
        <dbReference type="ARBA" id="ARBA00022692"/>
    </source>
</evidence>
<dbReference type="GO" id="GO:0015031">
    <property type="term" value="P:protein transport"/>
    <property type="evidence" value="ECO:0007669"/>
    <property type="project" value="UniProtKB-KW"/>
</dbReference>
<dbReference type="EMBL" id="JXCE01000051">
    <property type="protein sequence ID" value="KPA42984.1"/>
    <property type="molecule type" value="Genomic_DNA"/>
</dbReference>